<keyword evidence="2 8" id="KW-0808">Transferase</keyword>
<dbReference type="SUPFAM" id="SSF52540">
    <property type="entry name" value="P-loop containing nucleoside triphosphate hydrolases"/>
    <property type="match status" value="1"/>
</dbReference>
<dbReference type="NCBIfam" id="TIGR01128">
    <property type="entry name" value="holA"/>
    <property type="match status" value="1"/>
</dbReference>
<dbReference type="EC" id="2.7.7.7" evidence="1"/>
<reference evidence="8 9" key="1">
    <citation type="submission" date="2019-08" db="EMBL/GenBank/DDBJ databases">
        <title>Complete genome sequence of Thermosulfurimonas marina SU872T, an anaerobic thermophilic chemolithoautotrophic bacterium isolated from a shallow marine hydrothermal vent.</title>
        <authorList>
            <person name="Allioux M."/>
            <person name="Jebbar M."/>
            <person name="Slobodkina G."/>
            <person name="Slobodkin A."/>
            <person name="Moalic Y."/>
            <person name="Frolova A."/>
            <person name="Shao Z."/>
            <person name="Alain K."/>
        </authorList>
    </citation>
    <scope>NUCLEOTIDE SEQUENCE [LARGE SCALE GENOMIC DNA]</scope>
    <source>
        <strain evidence="8 9">SU872</strain>
    </source>
</reference>
<evidence type="ECO:0000313" key="8">
    <source>
        <dbReference type="EMBL" id="QJA05610.1"/>
    </source>
</evidence>
<dbReference type="Gene3D" id="1.20.272.10">
    <property type="match status" value="1"/>
</dbReference>
<gene>
    <name evidence="8" type="primary">holA</name>
    <name evidence="8" type="ORF">FVE67_01825</name>
</gene>
<name>A0A6H1WR24_9BACT</name>
<dbReference type="InterPro" id="IPR027417">
    <property type="entry name" value="P-loop_NTPase"/>
</dbReference>
<dbReference type="GO" id="GO:0006261">
    <property type="term" value="P:DNA-templated DNA replication"/>
    <property type="evidence" value="ECO:0007669"/>
    <property type="project" value="TreeGrafter"/>
</dbReference>
<evidence type="ECO:0000256" key="2">
    <source>
        <dbReference type="ARBA" id="ARBA00022679"/>
    </source>
</evidence>
<accession>A0A6H1WR24</accession>
<dbReference type="Gene3D" id="3.40.50.300">
    <property type="entry name" value="P-loop containing nucleotide triphosphate hydrolases"/>
    <property type="match status" value="1"/>
</dbReference>
<dbReference type="PANTHER" id="PTHR34388">
    <property type="entry name" value="DNA POLYMERASE III SUBUNIT DELTA"/>
    <property type="match status" value="1"/>
</dbReference>
<keyword evidence="3 8" id="KW-0548">Nucleotidyltransferase</keyword>
<evidence type="ECO:0000256" key="6">
    <source>
        <dbReference type="ARBA" id="ARBA00034754"/>
    </source>
</evidence>
<evidence type="ECO:0000313" key="9">
    <source>
        <dbReference type="Proteomes" id="UP000501253"/>
    </source>
</evidence>
<dbReference type="InterPro" id="IPR008921">
    <property type="entry name" value="DNA_pol3_clamp-load_cplx_C"/>
</dbReference>
<dbReference type="Proteomes" id="UP000501253">
    <property type="component" value="Chromosome"/>
</dbReference>
<protein>
    <recommendedName>
        <fullName evidence="1">DNA-directed DNA polymerase</fullName>
        <ecNumber evidence="1">2.7.7.7</ecNumber>
    </recommendedName>
</protein>
<sequence>MPVFAGPHLRRLLELARKGRVAPLYLFCGEAAEAREKAAPLLEILSPEAPLEKLDLSEAPLEAFWEALSSGTLFGPRKVLWVEGGERFPEKEIPRLREALSSGLVTLVLQARELSEEAPLYRLADEIGAVVPLVLRKGPGRFLDLLSERLSAEGRHMDRATAEYFLALVGEDYLHFRQELEKLLLYTAGRKTIEREDVEAVVVPPEEAEIFRLAETALLKGPEDARRLLRRLLDRGESPVLILGHLAAYFKRLWLLNFLAQEVPELGALRRYEDFRQRLEKAVRDRWEHPPRVLRVHPYALFRMRALARKLPREFFPAAFSALYALDLAIKRDFQAPERAFFQFFLTLYRLRPGTPFPESRPGAGVFGKARSGP</sequence>
<dbReference type="SUPFAM" id="SSF48019">
    <property type="entry name" value="post-AAA+ oligomerization domain-like"/>
    <property type="match status" value="1"/>
</dbReference>
<dbReference type="EMBL" id="CP042909">
    <property type="protein sequence ID" value="QJA05610.1"/>
    <property type="molecule type" value="Genomic_DNA"/>
</dbReference>
<dbReference type="KEGG" id="tmai:FVE67_01825"/>
<evidence type="ECO:0000256" key="1">
    <source>
        <dbReference type="ARBA" id="ARBA00012417"/>
    </source>
</evidence>
<dbReference type="GO" id="GO:0003677">
    <property type="term" value="F:DNA binding"/>
    <property type="evidence" value="ECO:0007669"/>
    <property type="project" value="InterPro"/>
</dbReference>
<organism evidence="8 9">
    <name type="scientific">Thermosulfurimonas marina</name>
    <dbReference type="NCBI Taxonomy" id="2047767"/>
    <lineage>
        <taxon>Bacteria</taxon>
        <taxon>Pseudomonadati</taxon>
        <taxon>Thermodesulfobacteriota</taxon>
        <taxon>Thermodesulfobacteria</taxon>
        <taxon>Thermodesulfobacteriales</taxon>
        <taxon>Thermodesulfobacteriaceae</taxon>
        <taxon>Thermosulfurimonas</taxon>
    </lineage>
</organism>
<dbReference type="GO" id="GO:0009360">
    <property type="term" value="C:DNA polymerase III complex"/>
    <property type="evidence" value="ECO:0007669"/>
    <property type="project" value="TreeGrafter"/>
</dbReference>
<keyword evidence="9" id="KW-1185">Reference proteome</keyword>
<dbReference type="AlphaFoldDB" id="A0A6H1WR24"/>
<comment type="catalytic activity">
    <reaction evidence="7">
        <text>DNA(n) + a 2'-deoxyribonucleoside 5'-triphosphate = DNA(n+1) + diphosphate</text>
        <dbReference type="Rhea" id="RHEA:22508"/>
        <dbReference type="Rhea" id="RHEA-COMP:17339"/>
        <dbReference type="Rhea" id="RHEA-COMP:17340"/>
        <dbReference type="ChEBI" id="CHEBI:33019"/>
        <dbReference type="ChEBI" id="CHEBI:61560"/>
        <dbReference type="ChEBI" id="CHEBI:173112"/>
        <dbReference type="EC" id="2.7.7.7"/>
    </reaction>
</comment>
<comment type="similarity">
    <text evidence="6">Belongs to the DNA polymerase HolA subunit family.</text>
</comment>
<evidence type="ECO:0000256" key="3">
    <source>
        <dbReference type="ARBA" id="ARBA00022695"/>
    </source>
</evidence>
<keyword evidence="5" id="KW-0239">DNA-directed DNA polymerase</keyword>
<evidence type="ECO:0000256" key="4">
    <source>
        <dbReference type="ARBA" id="ARBA00022705"/>
    </source>
</evidence>
<dbReference type="RefSeq" id="WP_168718973.1">
    <property type="nucleotide sequence ID" value="NZ_CP042909.1"/>
</dbReference>
<evidence type="ECO:0000256" key="7">
    <source>
        <dbReference type="ARBA" id="ARBA00049244"/>
    </source>
</evidence>
<dbReference type="PANTHER" id="PTHR34388:SF1">
    <property type="entry name" value="DNA POLYMERASE III SUBUNIT DELTA"/>
    <property type="match status" value="1"/>
</dbReference>
<evidence type="ECO:0000256" key="5">
    <source>
        <dbReference type="ARBA" id="ARBA00022932"/>
    </source>
</evidence>
<dbReference type="GO" id="GO:0003887">
    <property type="term" value="F:DNA-directed DNA polymerase activity"/>
    <property type="evidence" value="ECO:0007669"/>
    <property type="project" value="UniProtKB-KW"/>
</dbReference>
<dbReference type="InterPro" id="IPR005790">
    <property type="entry name" value="DNA_polIII_delta"/>
</dbReference>
<keyword evidence="4" id="KW-0235">DNA replication</keyword>
<dbReference type="Gene3D" id="1.10.8.60">
    <property type="match status" value="1"/>
</dbReference>
<proteinExistence type="inferred from homology"/>